<organism evidence="5 6">
    <name type="scientific">Desulfuromonas acetoxidans (strain DSM 684 / 11070)</name>
    <dbReference type="NCBI Taxonomy" id="281689"/>
    <lineage>
        <taxon>Bacteria</taxon>
        <taxon>Pseudomonadati</taxon>
        <taxon>Thermodesulfobacteriota</taxon>
        <taxon>Desulfuromonadia</taxon>
        <taxon>Desulfuromonadales</taxon>
        <taxon>Desulfuromonadaceae</taxon>
        <taxon>Desulfuromonas</taxon>
    </lineage>
</organism>
<dbReference type="InterPro" id="IPR051398">
    <property type="entry name" value="Polysacch_Deacetylase"/>
</dbReference>
<dbReference type="PANTHER" id="PTHR34216:SF3">
    <property type="entry name" value="POLY-BETA-1,6-N-ACETYL-D-GLUCOSAMINE N-DEACETYLASE"/>
    <property type="match status" value="1"/>
</dbReference>
<evidence type="ECO:0000259" key="4">
    <source>
        <dbReference type="PROSITE" id="PS51677"/>
    </source>
</evidence>
<dbReference type="PROSITE" id="PS51677">
    <property type="entry name" value="NODB"/>
    <property type="match status" value="1"/>
</dbReference>
<evidence type="ECO:0000313" key="6">
    <source>
        <dbReference type="Proteomes" id="UP000005695"/>
    </source>
</evidence>
<dbReference type="GO" id="GO:0005576">
    <property type="term" value="C:extracellular region"/>
    <property type="evidence" value="ECO:0007669"/>
    <property type="project" value="UniProtKB-SubCell"/>
</dbReference>
<evidence type="ECO:0000256" key="3">
    <source>
        <dbReference type="SAM" id="Phobius"/>
    </source>
</evidence>
<evidence type="ECO:0000256" key="1">
    <source>
        <dbReference type="ARBA" id="ARBA00004613"/>
    </source>
</evidence>
<dbReference type="CDD" id="cd10973">
    <property type="entry name" value="CE4_DAC_u4_5s"/>
    <property type="match status" value="1"/>
</dbReference>
<dbReference type="SUPFAM" id="SSF88713">
    <property type="entry name" value="Glycoside hydrolase/deacetylase"/>
    <property type="match status" value="1"/>
</dbReference>
<reference evidence="5" key="1">
    <citation type="submission" date="2006-05" db="EMBL/GenBank/DDBJ databases">
        <title>Annotation of the draft genome assembly of Desulfuromonas acetoxidans DSM 684.</title>
        <authorList>
            <consortium name="US DOE Joint Genome Institute (JGI-ORNL)"/>
            <person name="Larimer F."/>
            <person name="Land M."/>
            <person name="Hauser L."/>
        </authorList>
    </citation>
    <scope>NUCLEOTIDE SEQUENCE [LARGE SCALE GENOMIC DNA]</scope>
    <source>
        <strain evidence="5">DSM 684</strain>
    </source>
</reference>
<comment type="subcellular location">
    <subcellularLocation>
        <location evidence="1">Secreted</location>
    </subcellularLocation>
</comment>
<dbReference type="Pfam" id="PF01522">
    <property type="entry name" value="Polysacc_deac_1"/>
    <property type="match status" value="1"/>
</dbReference>
<reference evidence="5" key="2">
    <citation type="submission" date="2006-05" db="EMBL/GenBank/DDBJ databases">
        <title>Sequencing of the draft genome and assembly of Desulfuromonas acetoxidans DSM 684.</title>
        <authorList>
            <consortium name="US DOE Joint Genome Institute (JGI-PGF)"/>
            <person name="Copeland A."/>
            <person name="Lucas S."/>
            <person name="Lapidus A."/>
            <person name="Barry K."/>
            <person name="Detter J.C."/>
            <person name="Glavina del Rio T."/>
            <person name="Hammon N."/>
            <person name="Israni S."/>
            <person name="Dalin E."/>
            <person name="Tice H."/>
            <person name="Bruce D."/>
            <person name="Pitluck S."/>
            <person name="Richardson P."/>
        </authorList>
    </citation>
    <scope>NUCLEOTIDE SEQUENCE [LARGE SCALE GENOMIC DNA]</scope>
    <source>
        <strain evidence="5">DSM 684</strain>
    </source>
</reference>
<proteinExistence type="predicted"/>
<evidence type="ECO:0000256" key="2">
    <source>
        <dbReference type="ARBA" id="ARBA00022729"/>
    </source>
</evidence>
<dbReference type="EMBL" id="AAEW02000006">
    <property type="protein sequence ID" value="EAT16272.1"/>
    <property type="molecule type" value="Genomic_DNA"/>
</dbReference>
<dbReference type="GO" id="GO:0016810">
    <property type="term" value="F:hydrolase activity, acting on carbon-nitrogen (but not peptide) bonds"/>
    <property type="evidence" value="ECO:0007669"/>
    <property type="project" value="InterPro"/>
</dbReference>
<sequence>MVIRCRLKPWMFPVCYPNGSTGPSLREHVTAFAVTCARSFEIINIMIKKTLWFFLLVTLLLPSVGWCADQATVFVYHRFGDDRYPSTNIAVDVFEAQLAYLKQHDYQVMTLGQIVAARKSGTPLPERCAALTVDDGYESFLTGAMPLLRRYHYPATLFVNSDSVGGNSYLDWPQLKALHEEGIEIGNHSASHPYFVTQQQKMPLEAWRTWARQDIETAQQLFEKHLGMKPALFAYPYGEYSPQMMTLLKEMGFQAAVAQQSGVISAQAEAFALPRFPMGGPFATLKGFTGKLAMRAMPVTVIAPTSPVIDDNDPPTLRFQLDTEQIVLSSLRCYVQGQDPVVPRLVDKEQGVFEVVAEKPLAGRRNKYTLTAQGRKGGWGWFSQLWIHP</sequence>
<protein>
    <submittedName>
        <fullName evidence="5">Polysaccharide deacetylase</fullName>
    </submittedName>
</protein>
<dbReference type="PANTHER" id="PTHR34216">
    <property type="match status" value="1"/>
</dbReference>
<keyword evidence="3" id="KW-0812">Transmembrane</keyword>
<dbReference type="AlphaFoldDB" id="Q1K0T6"/>
<dbReference type="InterPro" id="IPR002509">
    <property type="entry name" value="NODB_dom"/>
</dbReference>
<keyword evidence="3" id="KW-1133">Transmembrane helix</keyword>
<dbReference type="InterPro" id="IPR011330">
    <property type="entry name" value="Glyco_hydro/deAcase_b/a-brl"/>
</dbReference>
<dbReference type="Gene3D" id="3.20.20.370">
    <property type="entry name" value="Glycoside hydrolase/deacetylase"/>
    <property type="match status" value="1"/>
</dbReference>
<dbReference type="Proteomes" id="UP000005695">
    <property type="component" value="Unassembled WGS sequence"/>
</dbReference>
<keyword evidence="3" id="KW-0472">Membrane</keyword>
<feature type="domain" description="NodB homology" evidence="4">
    <location>
        <begin position="127"/>
        <end position="389"/>
    </location>
</feature>
<comment type="caution">
    <text evidence="5">The sequence shown here is derived from an EMBL/GenBank/DDBJ whole genome shotgun (WGS) entry which is preliminary data.</text>
</comment>
<evidence type="ECO:0000313" key="5">
    <source>
        <dbReference type="EMBL" id="EAT16272.1"/>
    </source>
</evidence>
<keyword evidence="6" id="KW-1185">Reference proteome</keyword>
<accession>Q1K0T6</accession>
<gene>
    <name evidence="5" type="ORF">Dace_1736</name>
</gene>
<feature type="transmembrane region" description="Helical" evidence="3">
    <location>
        <begin position="51"/>
        <end position="76"/>
    </location>
</feature>
<name>Q1K0T6_DESA6</name>
<dbReference type="GO" id="GO:0005975">
    <property type="term" value="P:carbohydrate metabolic process"/>
    <property type="evidence" value="ECO:0007669"/>
    <property type="project" value="InterPro"/>
</dbReference>
<keyword evidence="2" id="KW-0732">Signal</keyword>